<organism evidence="11 12">
    <name type="scientific">Colletotrichum zoysiae</name>
    <dbReference type="NCBI Taxonomy" id="1216348"/>
    <lineage>
        <taxon>Eukaryota</taxon>
        <taxon>Fungi</taxon>
        <taxon>Dikarya</taxon>
        <taxon>Ascomycota</taxon>
        <taxon>Pezizomycotina</taxon>
        <taxon>Sordariomycetes</taxon>
        <taxon>Hypocreomycetidae</taxon>
        <taxon>Glomerellales</taxon>
        <taxon>Glomerellaceae</taxon>
        <taxon>Colletotrichum</taxon>
        <taxon>Colletotrichum graminicola species complex</taxon>
    </lineage>
</organism>
<feature type="compositionally biased region" description="Acidic residues" evidence="10">
    <location>
        <begin position="430"/>
        <end position="442"/>
    </location>
</feature>
<dbReference type="GO" id="GO:0001522">
    <property type="term" value="P:pseudouridine synthesis"/>
    <property type="evidence" value="ECO:0007669"/>
    <property type="project" value="InterPro"/>
</dbReference>
<feature type="compositionally biased region" description="Basic and acidic residues" evidence="10">
    <location>
        <begin position="534"/>
        <end position="546"/>
    </location>
</feature>
<feature type="compositionally biased region" description="Low complexity" evidence="10">
    <location>
        <begin position="237"/>
        <end position="247"/>
    </location>
</feature>
<dbReference type="PANTHER" id="PTHR31633">
    <property type="entry name" value="H/ACA RIBONUCLEOPROTEIN COMPLEX NON-CORE SUBUNIT NAF1"/>
    <property type="match status" value="1"/>
</dbReference>
<keyword evidence="7" id="KW-0694">RNA-binding</keyword>
<dbReference type="GO" id="GO:0005634">
    <property type="term" value="C:nucleus"/>
    <property type="evidence" value="ECO:0007669"/>
    <property type="project" value="UniProtKB-SubCell"/>
</dbReference>
<dbReference type="Pfam" id="PF04410">
    <property type="entry name" value="Gar1"/>
    <property type="match status" value="1"/>
</dbReference>
<name>A0AAD9HHM1_9PEZI</name>
<comment type="subcellular location">
    <subcellularLocation>
        <location evidence="1">Nucleus</location>
    </subcellularLocation>
</comment>
<evidence type="ECO:0000256" key="1">
    <source>
        <dbReference type="ARBA" id="ARBA00004123"/>
    </source>
</evidence>
<dbReference type="AlphaFoldDB" id="A0AAD9HHM1"/>
<dbReference type="GO" id="GO:0006364">
    <property type="term" value="P:rRNA processing"/>
    <property type="evidence" value="ECO:0007669"/>
    <property type="project" value="UniProtKB-KW"/>
</dbReference>
<reference evidence="11" key="1">
    <citation type="submission" date="2021-06" db="EMBL/GenBank/DDBJ databases">
        <title>Comparative genomics, transcriptomics and evolutionary studies reveal genomic signatures of adaptation to plant cell wall in hemibiotrophic fungi.</title>
        <authorList>
            <consortium name="DOE Joint Genome Institute"/>
            <person name="Baroncelli R."/>
            <person name="Diaz J.F."/>
            <person name="Benocci T."/>
            <person name="Peng M."/>
            <person name="Battaglia E."/>
            <person name="Haridas S."/>
            <person name="Andreopoulos W."/>
            <person name="Labutti K."/>
            <person name="Pangilinan J."/>
            <person name="Floch G.L."/>
            <person name="Makela M.R."/>
            <person name="Henrissat B."/>
            <person name="Grigoriev I.V."/>
            <person name="Crouch J.A."/>
            <person name="De Vries R.P."/>
            <person name="Sukno S.A."/>
            <person name="Thon M.R."/>
        </authorList>
    </citation>
    <scope>NUCLEOTIDE SEQUENCE</scope>
    <source>
        <strain evidence="11">MAFF235873</strain>
    </source>
</reference>
<dbReference type="FunFam" id="2.40.10.230:FF:000002">
    <property type="entry name" value="H/ACA ribonucleoprotein complex non-core subunit NAF1"/>
    <property type="match status" value="1"/>
</dbReference>
<feature type="compositionally biased region" description="Low complexity" evidence="10">
    <location>
        <begin position="137"/>
        <end position="152"/>
    </location>
</feature>
<feature type="compositionally biased region" description="Acidic residues" evidence="10">
    <location>
        <begin position="248"/>
        <end position="259"/>
    </location>
</feature>
<keyword evidence="4" id="KW-0690">Ribosome biogenesis</keyword>
<feature type="compositionally biased region" description="Low complexity" evidence="10">
    <location>
        <begin position="614"/>
        <end position="637"/>
    </location>
</feature>
<evidence type="ECO:0000256" key="6">
    <source>
        <dbReference type="ARBA" id="ARBA00022553"/>
    </source>
</evidence>
<evidence type="ECO:0000256" key="9">
    <source>
        <dbReference type="ARBA" id="ARBA00076743"/>
    </source>
</evidence>
<evidence type="ECO:0000256" key="5">
    <source>
        <dbReference type="ARBA" id="ARBA00022552"/>
    </source>
</evidence>
<keyword evidence="6" id="KW-0597">Phosphoprotein</keyword>
<keyword evidence="8" id="KW-0539">Nucleus</keyword>
<feature type="compositionally biased region" description="Low complexity" evidence="10">
    <location>
        <begin position="673"/>
        <end position="694"/>
    </location>
</feature>
<dbReference type="InterPro" id="IPR038664">
    <property type="entry name" value="Gar1/Naf1_Cbf5-bd_sf"/>
</dbReference>
<feature type="compositionally biased region" description="Pro residues" evidence="10">
    <location>
        <begin position="603"/>
        <end position="613"/>
    </location>
</feature>
<dbReference type="InterPro" id="IPR007504">
    <property type="entry name" value="H/ACA_rnp_Gar1/Naf1"/>
</dbReference>
<feature type="region of interest" description="Disordered" evidence="10">
    <location>
        <begin position="1"/>
        <end position="263"/>
    </location>
</feature>
<evidence type="ECO:0000256" key="8">
    <source>
        <dbReference type="ARBA" id="ARBA00023242"/>
    </source>
</evidence>
<feature type="compositionally biased region" description="Low complexity" evidence="10">
    <location>
        <begin position="513"/>
        <end position="523"/>
    </location>
</feature>
<dbReference type="InterPro" id="IPR040309">
    <property type="entry name" value="Naf1"/>
</dbReference>
<dbReference type="InterPro" id="IPR009000">
    <property type="entry name" value="Transl_B-barrel_sf"/>
</dbReference>
<dbReference type="GO" id="GO:0003723">
    <property type="term" value="F:RNA binding"/>
    <property type="evidence" value="ECO:0007669"/>
    <property type="project" value="UniProtKB-KW"/>
</dbReference>
<keyword evidence="5" id="KW-0698">rRNA processing</keyword>
<evidence type="ECO:0000256" key="2">
    <source>
        <dbReference type="ARBA" id="ARBA00009801"/>
    </source>
</evidence>
<dbReference type="Gene3D" id="2.40.10.230">
    <property type="entry name" value="Probable tRNA pseudouridine synthase domain"/>
    <property type="match status" value="1"/>
</dbReference>
<keyword evidence="12" id="KW-1185">Reference proteome</keyword>
<evidence type="ECO:0000256" key="10">
    <source>
        <dbReference type="SAM" id="MobiDB-lite"/>
    </source>
</evidence>
<evidence type="ECO:0000256" key="4">
    <source>
        <dbReference type="ARBA" id="ARBA00022517"/>
    </source>
</evidence>
<feature type="compositionally biased region" description="Low complexity" evidence="10">
    <location>
        <begin position="60"/>
        <end position="99"/>
    </location>
</feature>
<evidence type="ECO:0000313" key="11">
    <source>
        <dbReference type="EMBL" id="KAK2028009.1"/>
    </source>
</evidence>
<feature type="compositionally biased region" description="Pro residues" evidence="10">
    <location>
        <begin position="695"/>
        <end position="712"/>
    </location>
</feature>
<evidence type="ECO:0000313" key="12">
    <source>
        <dbReference type="Proteomes" id="UP001232148"/>
    </source>
</evidence>
<dbReference type="Proteomes" id="UP001232148">
    <property type="component" value="Unassembled WGS sequence"/>
</dbReference>
<protein>
    <recommendedName>
        <fullName evidence="3">H/ACA ribonucleoprotein complex non-core subunit NAF1</fullName>
    </recommendedName>
    <alternativeName>
        <fullName evidence="9">Nuclear assembly factor 1</fullName>
    </alternativeName>
</protein>
<comment type="similarity">
    <text evidence="2">Belongs to the NAF1 family.</text>
</comment>
<accession>A0AAD9HHM1</accession>
<dbReference type="SUPFAM" id="SSF50447">
    <property type="entry name" value="Translation proteins"/>
    <property type="match status" value="1"/>
</dbReference>
<feature type="compositionally biased region" description="Low complexity" evidence="10">
    <location>
        <begin position="188"/>
        <end position="227"/>
    </location>
</feature>
<feature type="compositionally biased region" description="Basic and acidic residues" evidence="10">
    <location>
        <begin position="464"/>
        <end position="478"/>
    </location>
</feature>
<dbReference type="GO" id="GO:0005732">
    <property type="term" value="C:sno(s)RNA-containing ribonucleoprotein complex"/>
    <property type="evidence" value="ECO:0007669"/>
    <property type="project" value="InterPro"/>
</dbReference>
<comment type="caution">
    <text evidence="11">The sequence shown here is derived from an EMBL/GenBank/DDBJ whole genome shotgun (WGS) entry which is preliminary data.</text>
</comment>
<feature type="compositionally biased region" description="Pro residues" evidence="10">
    <location>
        <begin position="638"/>
        <end position="647"/>
    </location>
</feature>
<feature type="region of interest" description="Disordered" evidence="10">
    <location>
        <begin position="430"/>
        <end position="712"/>
    </location>
</feature>
<dbReference type="GO" id="GO:0000493">
    <property type="term" value="P:box H/ACA snoRNP assembly"/>
    <property type="evidence" value="ECO:0007669"/>
    <property type="project" value="InterPro"/>
</dbReference>
<dbReference type="PANTHER" id="PTHR31633:SF1">
    <property type="entry name" value="H_ACA RIBONUCLEOPROTEIN COMPLEX NON-CORE SUBUNIT NAF1"/>
    <property type="match status" value="1"/>
</dbReference>
<gene>
    <name evidence="11" type="ORF">LX32DRAFT_640400</name>
</gene>
<proteinExistence type="inferred from homology"/>
<evidence type="ECO:0000256" key="3">
    <source>
        <dbReference type="ARBA" id="ARBA00021438"/>
    </source>
</evidence>
<dbReference type="EMBL" id="MU842885">
    <property type="protein sequence ID" value="KAK2028009.1"/>
    <property type="molecule type" value="Genomic_DNA"/>
</dbReference>
<evidence type="ECO:0000256" key="7">
    <source>
        <dbReference type="ARBA" id="ARBA00022884"/>
    </source>
</evidence>
<sequence length="712" mass="74891">MSGFQIPGLGFAKPNETLPPLAPDVLAAAASFEGIDNGAPDQKKEQTQEDHDDTTMGENTTELQPAAAATEAQPAAAPEQAQSNKTPLPLAPDVLVAAASFEGIENGNGAPVQKQEHPQEQSEDTPMGENTTETRSAAAAAGVQPAAAPEQAKSNEPEAMNVDEATEQPSLTDALEAMINGLDPAPPVQASASAAQDAPAPQPAEVANAAATTAVAEQAAVEQPPAAEGEHPEWEIDSSPYESSSESSSDDSSDEESEAGDYQLLGVEETARMLMEMEGGSDDEGGNEGGKAGTSGHLRTKNEMLVETIPKPDVSLTADDKIEALGLVDQIVDNIMVIKAFTPGEYQVLDTGSVLCTEDRKVFGVVWETIGKVLQPMYTVMLSTADEIREAGLAVGAKVYYPPAHAKFVFTQPLKNLKGSDASNIHDEEVAEDEMEFSDDEKEAEHKKQIKQKKKEARFGKGGAEGRGRGGREPHPLRNEVSAPPVEGGLNYDDEDDGPYKPLARPPGFGQVPPTQQTFTTEPESGKSGGRRGGRGDFRGRGDRGRGGRGRGRGVGHGGRGGGDHRDGYSAPPQQRHHSSQQEGGGRQQPQGQWGSNGGYQSPAPPPPPPPQQTVPAPAAPAFNFPFPGLPGQQGFPAVPPPPPPGWPAQGGQTAQNPQGAYINPAFFAALLGQMQQNQAQQGGQQQQQQGQQPPQQPPQPPHQWGAQPPPR</sequence>